<feature type="region of interest" description="Disordered" evidence="2">
    <location>
        <begin position="1"/>
        <end position="49"/>
    </location>
</feature>
<protein>
    <submittedName>
        <fullName evidence="3">Uncharacterized protein</fullName>
    </submittedName>
</protein>
<dbReference type="Proteomes" id="UP001633002">
    <property type="component" value="Unassembled WGS sequence"/>
</dbReference>
<reference evidence="3 4" key="1">
    <citation type="submission" date="2024-09" db="EMBL/GenBank/DDBJ databases">
        <title>Chromosome-scale assembly of Riccia sorocarpa.</title>
        <authorList>
            <person name="Paukszto L."/>
        </authorList>
    </citation>
    <scope>NUCLEOTIDE SEQUENCE [LARGE SCALE GENOMIC DNA]</scope>
    <source>
        <strain evidence="3">LP-2024</strain>
        <tissue evidence="3">Aerial parts of the thallus</tissue>
    </source>
</reference>
<name>A0ABD3I8P5_9MARC</name>
<evidence type="ECO:0000313" key="3">
    <source>
        <dbReference type="EMBL" id="KAL3700038.1"/>
    </source>
</evidence>
<comment type="caution">
    <text evidence="3">The sequence shown here is derived from an EMBL/GenBank/DDBJ whole genome shotgun (WGS) entry which is preliminary data.</text>
</comment>
<keyword evidence="4" id="KW-1185">Reference proteome</keyword>
<accession>A0ABD3I8P5</accession>
<feature type="compositionally biased region" description="Polar residues" evidence="2">
    <location>
        <begin position="1"/>
        <end position="13"/>
    </location>
</feature>
<feature type="compositionally biased region" description="Acidic residues" evidence="2">
    <location>
        <begin position="21"/>
        <end position="32"/>
    </location>
</feature>
<feature type="coiled-coil region" evidence="1">
    <location>
        <begin position="192"/>
        <end position="219"/>
    </location>
</feature>
<dbReference type="EMBL" id="JBJQOH010000001">
    <property type="protein sequence ID" value="KAL3700038.1"/>
    <property type="molecule type" value="Genomic_DNA"/>
</dbReference>
<evidence type="ECO:0000256" key="2">
    <source>
        <dbReference type="SAM" id="MobiDB-lite"/>
    </source>
</evidence>
<proteinExistence type="predicted"/>
<dbReference type="AlphaFoldDB" id="A0ABD3I8P5"/>
<evidence type="ECO:0000256" key="1">
    <source>
        <dbReference type="SAM" id="Coils"/>
    </source>
</evidence>
<gene>
    <name evidence="3" type="ORF">R1sor_018060</name>
</gene>
<evidence type="ECO:0000313" key="4">
    <source>
        <dbReference type="Proteomes" id="UP001633002"/>
    </source>
</evidence>
<keyword evidence="1" id="KW-0175">Coiled coil</keyword>
<sequence length="278" mass="30529">MRSASTFVTISSDSKSHEAAGGDEADSSDVEILDSTPRNRPPTRRNPTVREVRTRLTDTHANATMTGSTQFGMPVVESDVDEHKWHVSRISNRGAGPVCSAETPGRQAPRALCKTKLKSSSLQRRGIGVVGLCFVGTSTFMAIQQGSVATSTCSEILSGYLHADSAAMATERDRDDLVSSKDVPDHLFRAEVSSLKETLKRVQDENAEASRKVLALLNELTARNKHCAQALRQIVILTMDLEQSHISQKHAKEELDIFREDLLSRSQLLEDALADHRH</sequence>
<organism evidence="3 4">
    <name type="scientific">Riccia sorocarpa</name>
    <dbReference type="NCBI Taxonomy" id="122646"/>
    <lineage>
        <taxon>Eukaryota</taxon>
        <taxon>Viridiplantae</taxon>
        <taxon>Streptophyta</taxon>
        <taxon>Embryophyta</taxon>
        <taxon>Marchantiophyta</taxon>
        <taxon>Marchantiopsida</taxon>
        <taxon>Marchantiidae</taxon>
        <taxon>Marchantiales</taxon>
        <taxon>Ricciaceae</taxon>
        <taxon>Riccia</taxon>
    </lineage>
</organism>